<accession>A0AA44CD74</accession>
<dbReference type="AlphaFoldDB" id="A0AA44CD74"/>
<protein>
    <submittedName>
        <fullName evidence="1">DUF3800 domain-containing protein</fullName>
    </submittedName>
</protein>
<sequence length="247" mass="28355">MTYVAYLDEFGHIGPYVARTDPKFKESPVFGLAGLVLPADQVRGFGTWFYQRKCELLDWEIKRAGAHPATWEKKGASLYTAHNVAEYAELRKFTNRFFNKIQTVGGFVFYVGIKKTQTPDRHNPNNLYVRVLLEAIKRVNSFCEVDCNPPSNFILALDEHDQRDNLITASSRSMYANKLPMRALIEPPFQLESHRYQTMQAADWIAGLVGRFGAIWCDPAAYPENVVFRTYFEARLKQSTRRSGIRS</sequence>
<organism evidence="1 2">
    <name type="scientific">Ferranicluibacter rubi</name>
    <dbReference type="NCBI Taxonomy" id="2715133"/>
    <lineage>
        <taxon>Bacteria</taxon>
        <taxon>Pseudomonadati</taxon>
        <taxon>Pseudomonadota</taxon>
        <taxon>Alphaproteobacteria</taxon>
        <taxon>Hyphomicrobiales</taxon>
        <taxon>Rhizobiaceae</taxon>
        <taxon>Ferranicluibacter</taxon>
    </lineage>
</organism>
<dbReference type="Proteomes" id="UP001155840">
    <property type="component" value="Unassembled WGS sequence"/>
</dbReference>
<dbReference type="InterPro" id="IPR024524">
    <property type="entry name" value="DUF3800"/>
</dbReference>
<comment type="caution">
    <text evidence="1">The sequence shown here is derived from an EMBL/GenBank/DDBJ whole genome shotgun (WGS) entry which is preliminary data.</text>
</comment>
<dbReference type="Pfam" id="PF12686">
    <property type="entry name" value="DUF3800"/>
    <property type="match status" value="1"/>
</dbReference>
<gene>
    <name evidence="1" type="ORF">G8E10_24855</name>
</gene>
<dbReference type="EMBL" id="JAANCM010000023">
    <property type="protein sequence ID" value="NHT78933.1"/>
    <property type="molecule type" value="Genomic_DNA"/>
</dbReference>
<keyword evidence="2" id="KW-1185">Reference proteome</keyword>
<reference evidence="1" key="1">
    <citation type="submission" date="2020-03" db="EMBL/GenBank/DDBJ databases">
        <title>Ferranicluibacter endophyticum gen. nov., sp. nov., a new genus isolated from Rubus ulmifolius Schott. stem.</title>
        <authorList>
            <person name="Roca-Couso R."/>
            <person name="Flores-Felix J.D."/>
            <person name="Igual J.M."/>
            <person name="Rivas R."/>
        </authorList>
    </citation>
    <scope>NUCLEOTIDE SEQUENCE</scope>
    <source>
        <strain evidence="1">CRRU44</strain>
    </source>
</reference>
<proteinExistence type="predicted"/>
<name>A0AA44CD74_9HYPH</name>
<evidence type="ECO:0000313" key="2">
    <source>
        <dbReference type="Proteomes" id="UP001155840"/>
    </source>
</evidence>
<evidence type="ECO:0000313" key="1">
    <source>
        <dbReference type="EMBL" id="NHT78933.1"/>
    </source>
</evidence>